<comment type="similarity">
    <text evidence="1">Belongs to the peptidase C19 family.</text>
</comment>
<evidence type="ECO:0008006" key="7">
    <source>
        <dbReference type="Google" id="ProtNLM"/>
    </source>
</evidence>
<dbReference type="PROSITE" id="PS50053">
    <property type="entry name" value="UBIQUITIN_2"/>
    <property type="match status" value="1"/>
</dbReference>
<proteinExistence type="inferred from homology"/>
<evidence type="ECO:0000256" key="2">
    <source>
        <dbReference type="SAM" id="MobiDB-lite"/>
    </source>
</evidence>
<dbReference type="InterPro" id="IPR029071">
    <property type="entry name" value="Ubiquitin-like_domsf"/>
</dbReference>
<dbReference type="InterPro" id="IPR038765">
    <property type="entry name" value="Papain-like_cys_pep_sf"/>
</dbReference>
<dbReference type="Pfam" id="PF00443">
    <property type="entry name" value="UCH"/>
    <property type="match status" value="2"/>
</dbReference>
<evidence type="ECO:0000256" key="1">
    <source>
        <dbReference type="ARBA" id="ARBA00009085"/>
    </source>
</evidence>
<evidence type="ECO:0000313" key="5">
    <source>
        <dbReference type="EMBL" id="KAK1608196.1"/>
    </source>
</evidence>
<feature type="domain" description="Ubiquitin-like" evidence="3">
    <location>
        <begin position="824"/>
        <end position="899"/>
    </location>
</feature>
<comment type="caution">
    <text evidence="5">The sequence shown here is derived from an EMBL/GenBank/DDBJ whole genome shotgun (WGS) entry which is preliminary data.</text>
</comment>
<dbReference type="InterPro" id="IPR001394">
    <property type="entry name" value="Peptidase_C19_UCH"/>
</dbReference>
<keyword evidence="6" id="KW-1185">Reference proteome</keyword>
<feature type="compositionally biased region" description="Basic and acidic residues" evidence="2">
    <location>
        <begin position="636"/>
        <end position="653"/>
    </location>
</feature>
<evidence type="ECO:0000259" key="4">
    <source>
        <dbReference type="PROSITE" id="PS50235"/>
    </source>
</evidence>
<dbReference type="PANTHER" id="PTHR24006">
    <property type="entry name" value="UBIQUITIN CARBOXYL-TERMINAL HYDROLASE"/>
    <property type="match status" value="1"/>
</dbReference>
<protein>
    <recommendedName>
        <fullName evidence="7">Ubiquitinyl hydrolase 1</fullName>
    </recommendedName>
</protein>
<dbReference type="SUPFAM" id="SSF57850">
    <property type="entry name" value="RING/U-box"/>
    <property type="match status" value="1"/>
</dbReference>
<dbReference type="SUPFAM" id="SSF54001">
    <property type="entry name" value="Cysteine proteinases"/>
    <property type="match status" value="2"/>
</dbReference>
<dbReference type="GO" id="GO:0004843">
    <property type="term" value="F:cysteine-type deubiquitinase activity"/>
    <property type="evidence" value="ECO:0007669"/>
    <property type="project" value="InterPro"/>
</dbReference>
<dbReference type="InterPro" id="IPR000626">
    <property type="entry name" value="Ubiquitin-like_dom"/>
</dbReference>
<dbReference type="EMBL" id="JAUUTY010000007">
    <property type="protein sequence ID" value="KAK1608196.1"/>
    <property type="molecule type" value="Genomic_DNA"/>
</dbReference>
<dbReference type="InterPro" id="IPR018200">
    <property type="entry name" value="USP_CS"/>
</dbReference>
<feature type="region of interest" description="Disordered" evidence="2">
    <location>
        <begin position="628"/>
        <end position="658"/>
    </location>
</feature>
<accession>A0AAD8VK35</accession>
<dbReference type="PANTHER" id="PTHR24006:SF932">
    <property type="entry name" value="USP DOMAIN-CONTAINING PROTEIN"/>
    <property type="match status" value="1"/>
</dbReference>
<dbReference type="PROSITE" id="PS50235">
    <property type="entry name" value="USP_3"/>
    <property type="match status" value="1"/>
</dbReference>
<dbReference type="InterPro" id="IPR028889">
    <property type="entry name" value="USP"/>
</dbReference>
<gene>
    <name evidence="5" type="ORF">QYE76_031869</name>
</gene>
<reference evidence="5" key="1">
    <citation type="submission" date="2023-07" db="EMBL/GenBank/DDBJ databases">
        <title>A chromosome-level genome assembly of Lolium multiflorum.</title>
        <authorList>
            <person name="Chen Y."/>
            <person name="Copetti D."/>
            <person name="Kolliker R."/>
            <person name="Studer B."/>
        </authorList>
    </citation>
    <scope>NUCLEOTIDE SEQUENCE</scope>
    <source>
        <strain evidence="5">02402/16</strain>
        <tissue evidence="5">Leaf</tissue>
    </source>
</reference>
<dbReference type="Gene3D" id="3.10.20.90">
    <property type="entry name" value="Phosphatidylinositol 3-kinase Catalytic Subunit, Chain A, domain 1"/>
    <property type="match status" value="1"/>
</dbReference>
<dbReference type="SUPFAM" id="SSF54236">
    <property type="entry name" value="Ubiquitin-like"/>
    <property type="match status" value="1"/>
</dbReference>
<feature type="domain" description="USP" evidence="4">
    <location>
        <begin position="420"/>
        <end position="772"/>
    </location>
</feature>
<dbReference type="GO" id="GO:0016579">
    <property type="term" value="P:protein deubiquitination"/>
    <property type="evidence" value="ECO:0007669"/>
    <property type="project" value="InterPro"/>
</dbReference>
<dbReference type="GO" id="GO:0005634">
    <property type="term" value="C:nucleus"/>
    <property type="evidence" value="ECO:0007669"/>
    <property type="project" value="TreeGrafter"/>
</dbReference>
<evidence type="ECO:0000259" key="3">
    <source>
        <dbReference type="PROSITE" id="PS50053"/>
    </source>
</evidence>
<dbReference type="PROSITE" id="PS00973">
    <property type="entry name" value="USP_2"/>
    <property type="match status" value="1"/>
</dbReference>
<dbReference type="Gene3D" id="3.90.70.10">
    <property type="entry name" value="Cysteine proteinases"/>
    <property type="match status" value="2"/>
</dbReference>
<dbReference type="Proteomes" id="UP001231189">
    <property type="component" value="Unassembled WGS sequence"/>
</dbReference>
<dbReference type="InterPro" id="IPR050164">
    <property type="entry name" value="Peptidase_C19"/>
</dbReference>
<dbReference type="CDD" id="cd02667">
    <property type="entry name" value="Peptidase_C19K"/>
    <property type="match status" value="1"/>
</dbReference>
<dbReference type="PROSITE" id="PS00972">
    <property type="entry name" value="USP_1"/>
    <property type="match status" value="2"/>
</dbReference>
<sequence>MAVLELSTSEEPPTCHHSGCGITWNGAGYDKEGMMQCLDCHYIGCTRGLDREDPRGHALSHAASCKHYIAQWYDVPNLGYCFKCVRVMRLSDSPELNEEECSEEDRKIKEQRAMVASKTLAAGKSKDNWGTTASSPRVDWPTVASSSKVDLGNVGRTALDQRGMEAGNDAAEYAIGNGYIIRGMANHGNTCYMNASLQCLLAFGKLRIIIRGPDPRLGNIGLELKRLFLETGSVNKATAMLDPQMILVCMQLLYQDRFGARKMEDSHEFLKSFHSALDNEVEELNRSNVMEGGGVFPTFGHSMFKCARVMRLSDIQGKVDRKVKDEQGIMASKTVVASKSMDDWGIVASSAKVDSPMVASSSKDDRGIRASGAKVDWPTVSSSSELDLGNEASYALDQRRMNDACSRAAEYAIGNGYIIRGMPNHGNTCYMNASLQCLLALGKLRTMILSPDARLGDLGLHLKQLFVATNSGNNSRHMMDPKMIVKYMWSHHPERFKFTEMGDSHEFLTSLRYALDNEMQQLNNVHIMQGGEVFPTFGHSIFRGKIIQTVSCKSCSYNSVTDHSLDGLELAVSSKHRPTRSKPSLGSIQDCLTLFFYDMTTCENCSKVGPPCCLPTDRQTDLLSAQDIQDTSSGKHMLDDHSAQQVEETRDEQTDANGSSIQRLITKLPPVLTIQLKRYITDLSKLRGHVSFKEILHLGPFMDPSSEDKDNSSYRLVGVIVHLGNTRNEGHYIAYVRGSGSSWFCASDTVIRKVSLEEVLGCEAYILLYERVDWEMLARNGNNERGMGAGDDASGDVSIDEACITRDEAMEKRVSSQRGCPAETQIFVKTIRGSTISTQVDLSKESGILREIMKDRGEIITAAQNFEFNHKLLDNVSELRSFGLMRNCTVNVCQGLLGGHISLPDYPLENIMVMTPIPDQQEDEPKFTPGGCKIFQGLVRVVVNTITGGQCWTCVPLTLEQFYVENGEVHAEPGELGDATGRLIEWNLWDLANEIRSFFVLDNKRPAYVDHLVTMLRRGIGDREELGDEYRLALLGNFAQLPSMCRQNILLQVKIMFDGLSIQRKQDFIYILQRCVINRQWFNCVEQNWVTHRTFVNGYYLDSKEYAFWLSRNYTSHAPQNSWLGQQQLYVCDDGSEILLYLCLGDFLADAIARLIEEGFFQELLHMEVTRTDW</sequence>
<name>A0AAD8VK35_LOLMU</name>
<dbReference type="AlphaFoldDB" id="A0AAD8VK35"/>
<dbReference type="GO" id="GO:0005829">
    <property type="term" value="C:cytosol"/>
    <property type="evidence" value="ECO:0007669"/>
    <property type="project" value="TreeGrafter"/>
</dbReference>
<organism evidence="5 6">
    <name type="scientific">Lolium multiflorum</name>
    <name type="common">Italian ryegrass</name>
    <name type="synonym">Lolium perenne subsp. multiflorum</name>
    <dbReference type="NCBI Taxonomy" id="4521"/>
    <lineage>
        <taxon>Eukaryota</taxon>
        <taxon>Viridiplantae</taxon>
        <taxon>Streptophyta</taxon>
        <taxon>Embryophyta</taxon>
        <taxon>Tracheophyta</taxon>
        <taxon>Spermatophyta</taxon>
        <taxon>Magnoliopsida</taxon>
        <taxon>Liliopsida</taxon>
        <taxon>Poales</taxon>
        <taxon>Poaceae</taxon>
        <taxon>BOP clade</taxon>
        <taxon>Pooideae</taxon>
        <taxon>Poodae</taxon>
        <taxon>Poeae</taxon>
        <taxon>Poeae Chloroplast Group 2 (Poeae type)</taxon>
        <taxon>Loliodinae</taxon>
        <taxon>Loliinae</taxon>
        <taxon>Lolium</taxon>
    </lineage>
</organism>
<evidence type="ECO:0000313" key="6">
    <source>
        <dbReference type="Proteomes" id="UP001231189"/>
    </source>
</evidence>